<sequence length="294" mass="30980">MSKRPWAKVATYPPLVRVLLFLLIVVALWLPLALPLYGLAGQGVLPGGDLLPTALLYLVFLLLLPRWERRVRGEQQPWAKVGFAGRSALARGMATGALLGAISIGVLAVVQVTLGWAGLDPAGARGLNLVQIALVGAAAATAVGWSEEVLFRGWLLRELEQSWSPAVALGATSLIFAIAHFIKPLDAILALLPQFVGLLLLALVLGWARRIPVGSGKTGLGHPAGLHAGLVWGYYLLEVGNLIKPTGSVPAWVTGIDGNPLAGLLGLALLSGLGLLLWRWSRPFAQGATGTLHE</sequence>
<dbReference type="GO" id="GO:0004175">
    <property type="term" value="F:endopeptidase activity"/>
    <property type="evidence" value="ECO:0007669"/>
    <property type="project" value="UniProtKB-ARBA"/>
</dbReference>
<feature type="transmembrane region" description="Helical" evidence="1">
    <location>
        <begin position="88"/>
        <end position="117"/>
    </location>
</feature>
<proteinExistence type="predicted"/>
<evidence type="ECO:0000313" key="4">
    <source>
        <dbReference type="Proteomes" id="UP000249081"/>
    </source>
</evidence>
<comment type="caution">
    <text evidence="3">The sequence shown here is derived from an EMBL/GenBank/DDBJ whole genome shotgun (WGS) entry which is preliminary data.</text>
</comment>
<keyword evidence="3" id="KW-0482">Metalloprotease</keyword>
<dbReference type="EMBL" id="QBMN01000007">
    <property type="protein sequence ID" value="PZO45355.1"/>
    <property type="molecule type" value="Genomic_DNA"/>
</dbReference>
<dbReference type="PANTHER" id="PTHR39430">
    <property type="entry name" value="MEMBRANE-ASSOCIATED PROTEASE-RELATED"/>
    <property type="match status" value="1"/>
</dbReference>
<feature type="transmembrane region" description="Helical" evidence="1">
    <location>
        <begin position="261"/>
        <end position="278"/>
    </location>
</feature>
<keyword evidence="3" id="KW-0645">Protease</keyword>
<feature type="transmembrane region" description="Helical" evidence="1">
    <location>
        <begin position="50"/>
        <end position="67"/>
    </location>
</feature>
<evidence type="ECO:0000256" key="1">
    <source>
        <dbReference type="SAM" id="Phobius"/>
    </source>
</evidence>
<evidence type="ECO:0000313" key="3">
    <source>
        <dbReference type="EMBL" id="PZO45355.1"/>
    </source>
</evidence>
<keyword evidence="1" id="KW-0472">Membrane</keyword>
<evidence type="ECO:0000259" key="2">
    <source>
        <dbReference type="Pfam" id="PF02517"/>
    </source>
</evidence>
<protein>
    <submittedName>
        <fullName evidence="3">CPBP family intramembrane metalloprotease</fullName>
    </submittedName>
</protein>
<keyword evidence="1" id="KW-0812">Transmembrane</keyword>
<organism evidence="3 4">
    <name type="scientific">Shackletoniella antarctica</name>
    <dbReference type="NCBI Taxonomy" id="268115"/>
    <lineage>
        <taxon>Bacteria</taxon>
        <taxon>Bacillati</taxon>
        <taxon>Cyanobacteriota</taxon>
        <taxon>Cyanophyceae</taxon>
        <taxon>Oculatellales</taxon>
        <taxon>Oculatellaceae</taxon>
        <taxon>Shackletoniella</taxon>
    </lineage>
</organism>
<dbReference type="Pfam" id="PF02517">
    <property type="entry name" value="Rce1-like"/>
    <property type="match status" value="1"/>
</dbReference>
<feature type="transmembrane region" description="Helical" evidence="1">
    <location>
        <begin position="220"/>
        <end position="237"/>
    </location>
</feature>
<feature type="domain" description="CAAX prenyl protease 2/Lysostaphin resistance protein A-like" evidence="2">
    <location>
        <begin position="133"/>
        <end position="228"/>
    </location>
</feature>
<feature type="transmembrane region" description="Helical" evidence="1">
    <location>
        <begin position="12"/>
        <end position="30"/>
    </location>
</feature>
<dbReference type="InterPro" id="IPR003675">
    <property type="entry name" value="Rce1/LyrA-like_dom"/>
</dbReference>
<feature type="transmembrane region" description="Helical" evidence="1">
    <location>
        <begin position="129"/>
        <end position="151"/>
    </location>
</feature>
<gene>
    <name evidence="3" type="ORF">DCF17_01805</name>
</gene>
<dbReference type="NCBIfam" id="TIGR01167">
    <property type="entry name" value="LPXTG_anchor"/>
    <property type="match status" value="1"/>
</dbReference>
<dbReference type="PANTHER" id="PTHR39430:SF1">
    <property type="entry name" value="PROTEASE"/>
    <property type="match status" value="1"/>
</dbReference>
<name>A0A2W4YFF3_9CYAN</name>
<dbReference type="GO" id="GO:0080120">
    <property type="term" value="P:CAAX-box protein maturation"/>
    <property type="evidence" value="ECO:0007669"/>
    <property type="project" value="UniProtKB-ARBA"/>
</dbReference>
<feature type="transmembrane region" description="Helical" evidence="1">
    <location>
        <begin position="188"/>
        <end position="208"/>
    </location>
</feature>
<dbReference type="Proteomes" id="UP000249081">
    <property type="component" value="Unassembled WGS sequence"/>
</dbReference>
<dbReference type="AlphaFoldDB" id="A0A2W4YFF3"/>
<dbReference type="GO" id="GO:0006508">
    <property type="term" value="P:proteolysis"/>
    <property type="evidence" value="ECO:0007669"/>
    <property type="project" value="UniProtKB-KW"/>
</dbReference>
<reference evidence="3 4" key="2">
    <citation type="submission" date="2018-06" db="EMBL/GenBank/DDBJ databases">
        <title>Metagenomic assembly of (sub)arctic Cyanobacteria and their associated microbiome from non-axenic cultures.</title>
        <authorList>
            <person name="Baurain D."/>
        </authorList>
    </citation>
    <scope>NUCLEOTIDE SEQUENCE [LARGE SCALE GENOMIC DNA]</scope>
    <source>
        <strain evidence="3">ULC041bin1</strain>
    </source>
</reference>
<keyword evidence="1" id="KW-1133">Transmembrane helix</keyword>
<keyword evidence="3" id="KW-0378">Hydrolase</keyword>
<reference evidence="4" key="1">
    <citation type="submission" date="2018-04" db="EMBL/GenBank/DDBJ databases">
        <authorList>
            <person name="Cornet L."/>
        </authorList>
    </citation>
    <scope>NUCLEOTIDE SEQUENCE [LARGE SCALE GENOMIC DNA]</scope>
</reference>
<accession>A0A2W4YFF3</accession>
<feature type="transmembrane region" description="Helical" evidence="1">
    <location>
        <begin position="163"/>
        <end position="182"/>
    </location>
</feature>
<dbReference type="GO" id="GO:0008237">
    <property type="term" value="F:metallopeptidase activity"/>
    <property type="evidence" value="ECO:0007669"/>
    <property type="project" value="UniProtKB-KW"/>
</dbReference>